<proteinExistence type="predicted"/>
<organism evidence="2 3">
    <name type="scientific">Facklamia hominis</name>
    <dbReference type="NCBI Taxonomy" id="178214"/>
    <lineage>
        <taxon>Bacteria</taxon>
        <taxon>Bacillati</taxon>
        <taxon>Bacillota</taxon>
        <taxon>Bacilli</taxon>
        <taxon>Lactobacillales</taxon>
        <taxon>Aerococcaceae</taxon>
        <taxon>Facklamia</taxon>
    </lineage>
</organism>
<name>A0AAJ1V587_9LACT</name>
<accession>A0AAJ1V587</accession>
<dbReference type="EMBL" id="JASOOE010000003">
    <property type="protein sequence ID" value="MDK7186754.1"/>
    <property type="molecule type" value="Genomic_DNA"/>
</dbReference>
<sequence length="330" mass="38642">MITFFKLAFYIYLYGNLFQYIKHLNQDFNQGKNLKQVFLGESTQSLKKLFIATIISQFICFISGFVFQLSLYPIILIILSCWLLIGCLFILENILGYQMNSKSYYTIQIFISIYLLIAYTDNQYPFSLFNFMDDIRVITLLVIGTAVISGLFNKITGNHLKSSKIQKNKTKSKNKLRPERLKLYQEAGLSDQEIDHFRQQMQTSRDQIKSIEQELAKNAKMRAIEANYHLIDILKNYFKDIVNQPQRRLLAGNFLINLLPQLEDILKKYNEINRHVAKNKESYLILEKSAQVIDRLAQEITDDYLQFHAKTYQDLADDLALAEKTLNHRI</sequence>
<evidence type="ECO:0000313" key="2">
    <source>
        <dbReference type="EMBL" id="MDK7186754.1"/>
    </source>
</evidence>
<dbReference type="AlphaFoldDB" id="A0AAJ1V587"/>
<feature type="transmembrane region" description="Helical" evidence="1">
    <location>
        <begin position="103"/>
        <end position="120"/>
    </location>
</feature>
<feature type="transmembrane region" description="Helical" evidence="1">
    <location>
        <begin position="135"/>
        <end position="152"/>
    </location>
</feature>
<keyword evidence="1" id="KW-0472">Membrane</keyword>
<gene>
    <name evidence="2" type="ORF">QP433_02045</name>
</gene>
<feature type="transmembrane region" description="Helical" evidence="1">
    <location>
        <begin position="49"/>
        <end position="67"/>
    </location>
</feature>
<keyword evidence="1" id="KW-1133">Transmembrane helix</keyword>
<reference evidence="2" key="1">
    <citation type="submission" date="2023-05" db="EMBL/GenBank/DDBJ databases">
        <title>Cataloging the Phylogenetic Diversity of Human Bladder Bacteria.</title>
        <authorList>
            <person name="Du J."/>
        </authorList>
    </citation>
    <scope>NUCLEOTIDE SEQUENCE</scope>
    <source>
        <strain evidence="2">UMB1231</strain>
    </source>
</reference>
<comment type="caution">
    <text evidence="2">The sequence shown here is derived from an EMBL/GenBank/DDBJ whole genome shotgun (WGS) entry which is preliminary data.</text>
</comment>
<evidence type="ECO:0000313" key="3">
    <source>
        <dbReference type="Proteomes" id="UP001229251"/>
    </source>
</evidence>
<dbReference type="InterPro" id="IPR018770">
    <property type="entry name" value="ChloroindolylP_hydrolase"/>
</dbReference>
<dbReference type="Proteomes" id="UP001229251">
    <property type="component" value="Unassembled WGS sequence"/>
</dbReference>
<dbReference type="RefSeq" id="WP_006907386.1">
    <property type="nucleotide sequence ID" value="NZ_JASOOE010000003.1"/>
</dbReference>
<keyword evidence="1" id="KW-0812">Transmembrane</keyword>
<evidence type="ECO:0000256" key="1">
    <source>
        <dbReference type="SAM" id="Phobius"/>
    </source>
</evidence>
<dbReference type="Pfam" id="PF10112">
    <property type="entry name" value="Halogen_Hydrol"/>
    <property type="match status" value="1"/>
</dbReference>
<feature type="transmembrane region" description="Helical" evidence="1">
    <location>
        <begin position="73"/>
        <end position="91"/>
    </location>
</feature>
<protein>
    <submittedName>
        <fullName evidence="2">5-bromo-4-chloroindolyl phosphate hydrolysis family protein</fullName>
    </submittedName>
</protein>